<keyword evidence="3" id="KW-0812">Transmembrane</keyword>
<dbReference type="Pfam" id="PF00015">
    <property type="entry name" value="MCPsignal"/>
    <property type="match status" value="1"/>
</dbReference>
<evidence type="ECO:0000313" key="5">
    <source>
        <dbReference type="EMBL" id="GBF50356.1"/>
    </source>
</evidence>
<keyword evidence="1 2" id="KW-0807">Transducer</keyword>
<dbReference type="RefSeq" id="WP_108976188.1">
    <property type="nucleotide sequence ID" value="NZ_BFBB01000004.1"/>
</dbReference>
<dbReference type="EMBL" id="BFBB01000004">
    <property type="protein sequence ID" value="GBF50356.1"/>
    <property type="molecule type" value="Genomic_DNA"/>
</dbReference>
<dbReference type="SMART" id="SM00283">
    <property type="entry name" value="MA"/>
    <property type="match status" value="1"/>
</dbReference>
<evidence type="ECO:0000256" key="3">
    <source>
        <dbReference type="SAM" id="Phobius"/>
    </source>
</evidence>
<comment type="caution">
    <text evidence="5">The sequence shown here is derived from an EMBL/GenBank/DDBJ whole genome shotgun (WGS) entry which is preliminary data.</text>
</comment>
<evidence type="ECO:0000256" key="1">
    <source>
        <dbReference type="ARBA" id="ARBA00023224"/>
    </source>
</evidence>
<protein>
    <recommendedName>
        <fullName evidence="4">Methyl-accepting transducer domain-containing protein</fullName>
    </recommendedName>
</protein>
<evidence type="ECO:0000259" key="4">
    <source>
        <dbReference type="PROSITE" id="PS50111"/>
    </source>
</evidence>
<evidence type="ECO:0000313" key="6">
    <source>
        <dbReference type="Proteomes" id="UP000245133"/>
    </source>
</evidence>
<keyword evidence="3" id="KW-1133">Transmembrane helix</keyword>
<dbReference type="GO" id="GO:0007165">
    <property type="term" value="P:signal transduction"/>
    <property type="evidence" value="ECO:0007669"/>
    <property type="project" value="UniProtKB-KW"/>
</dbReference>
<dbReference type="OrthoDB" id="9816519at2"/>
<dbReference type="PANTHER" id="PTHR32089">
    <property type="entry name" value="METHYL-ACCEPTING CHEMOTAXIS PROTEIN MCPB"/>
    <property type="match status" value="1"/>
</dbReference>
<proteinExistence type="predicted"/>
<dbReference type="AlphaFoldDB" id="A0A2P2E0M1"/>
<dbReference type="PANTHER" id="PTHR32089:SF112">
    <property type="entry name" value="LYSOZYME-LIKE PROTEIN-RELATED"/>
    <property type="match status" value="1"/>
</dbReference>
<reference evidence="5 6" key="1">
    <citation type="submission" date="2018-02" db="EMBL/GenBank/DDBJ databases">
        <title>Novel Leptospira species isolated from soil and water in Japan.</title>
        <authorList>
            <person name="Nakao R."/>
            <person name="Masuzawa T."/>
        </authorList>
    </citation>
    <scope>NUCLEOTIDE SEQUENCE [LARGE SCALE GENOMIC DNA]</scope>
    <source>
        <strain evidence="5 6">YH101</strain>
    </source>
</reference>
<dbReference type="Gene3D" id="1.10.287.950">
    <property type="entry name" value="Methyl-accepting chemotaxis protein"/>
    <property type="match status" value="1"/>
</dbReference>
<keyword evidence="6" id="KW-1185">Reference proteome</keyword>
<accession>A0A2P2E0M1</accession>
<keyword evidence="3" id="KW-0472">Membrane</keyword>
<sequence>MKKPQSLQKRIFTLYLLQSGFLFVLASFLIYESASDLQTFHSVSQRVKISSELIRGLIDLSLERSVSQIGLHLEAPLPETYRTLIAVQRQKGSTKIKEAVQTWREFDSLGSEKPIRKIEDILSELETYRRQVDKDIVLPKEERDADFRKQFPFVFPHALESLEAERIHLHLGTNSPKIDALLSIARLAWQIREISGRERTYWAIAVLNQRPPSPEEKERIRSFQNITKQLWNQLSILVHKDPSAFGIQTMYDNAERLHRDNYQKEMDTLAIGIETNSNIPNFESFFESTQNALTSVEALSNAASDEMLKETNKELYWHIGEIASVILFSLLSFFLGSLFMKKLKSNTIDRIMLASRSLHQLSLGNWEANIQTSQNDTEEVSKLMEVLGTFAKSLEEKHQISDKVKTSSQVIELSTEELLKVSSDQSIESDRIAASMEEVSRNVERISEMIEVNTSRFQVVKVLKETLEKELADVVSSLSTTQNQFTSLSELSHASQESLHQLFSSFEKVEASSEEMSQVLELIQGISEQIHLLSLNASIEAARAGIHGRGFAVVASEVAKLATRTEESISNISVLIESNAKEIQIGRENITKVDSTMEQSHKSIDSLSDHLETLKDVIHMQIQTSRKMNENLMEFESLMHSVQEASAQEKSVVLGVTNSLHSFYESLKNAVDANNQISLEIKELAKTASRLD</sequence>
<dbReference type="SUPFAM" id="SSF58104">
    <property type="entry name" value="Methyl-accepting chemotaxis protein (MCP) signaling domain"/>
    <property type="match status" value="1"/>
</dbReference>
<name>A0A2P2E0M1_9LEPT</name>
<dbReference type="GO" id="GO:0016020">
    <property type="term" value="C:membrane"/>
    <property type="evidence" value="ECO:0007669"/>
    <property type="project" value="InterPro"/>
</dbReference>
<dbReference type="Proteomes" id="UP000245133">
    <property type="component" value="Unassembled WGS sequence"/>
</dbReference>
<evidence type="ECO:0000256" key="2">
    <source>
        <dbReference type="PROSITE-ProRule" id="PRU00284"/>
    </source>
</evidence>
<dbReference type="InterPro" id="IPR004089">
    <property type="entry name" value="MCPsignal_dom"/>
</dbReference>
<gene>
    <name evidence="5" type="ORF">LPTSP4_18810</name>
</gene>
<feature type="transmembrane region" description="Helical" evidence="3">
    <location>
        <begin position="12"/>
        <end position="31"/>
    </location>
</feature>
<feature type="domain" description="Methyl-accepting transducer" evidence="4">
    <location>
        <begin position="400"/>
        <end position="664"/>
    </location>
</feature>
<dbReference type="PROSITE" id="PS50111">
    <property type="entry name" value="CHEMOTAXIS_TRANSDUC_2"/>
    <property type="match status" value="1"/>
</dbReference>
<organism evidence="5 6">
    <name type="scientific">Leptospira ryugenii</name>
    <dbReference type="NCBI Taxonomy" id="1917863"/>
    <lineage>
        <taxon>Bacteria</taxon>
        <taxon>Pseudomonadati</taxon>
        <taxon>Spirochaetota</taxon>
        <taxon>Spirochaetia</taxon>
        <taxon>Leptospirales</taxon>
        <taxon>Leptospiraceae</taxon>
        <taxon>Leptospira</taxon>
    </lineage>
</organism>
<feature type="transmembrane region" description="Helical" evidence="3">
    <location>
        <begin position="315"/>
        <end position="340"/>
    </location>
</feature>